<proteinExistence type="predicted"/>
<keyword evidence="2" id="KW-1185">Reference proteome</keyword>
<sequence length="73" mass="8156">MNGLSRAEIPFITRMARYVGAANNGNWQAVATAHQDNTNNSKRTTKTYRDMYVSIGFGLGMREELARGMCLVQ</sequence>
<dbReference type="AlphaFoldDB" id="A0A9N9C5Y7"/>
<comment type="caution">
    <text evidence="1">The sequence shown here is derived from an EMBL/GenBank/DDBJ whole genome shotgun (WGS) entry which is preliminary data.</text>
</comment>
<dbReference type="Proteomes" id="UP000789739">
    <property type="component" value="Unassembled WGS sequence"/>
</dbReference>
<protein>
    <submittedName>
        <fullName evidence="1">7705_t:CDS:1</fullName>
    </submittedName>
</protein>
<organism evidence="1 2">
    <name type="scientific">Paraglomus brasilianum</name>
    <dbReference type="NCBI Taxonomy" id="144538"/>
    <lineage>
        <taxon>Eukaryota</taxon>
        <taxon>Fungi</taxon>
        <taxon>Fungi incertae sedis</taxon>
        <taxon>Mucoromycota</taxon>
        <taxon>Glomeromycotina</taxon>
        <taxon>Glomeromycetes</taxon>
        <taxon>Paraglomerales</taxon>
        <taxon>Paraglomeraceae</taxon>
        <taxon>Paraglomus</taxon>
    </lineage>
</organism>
<name>A0A9N9C5Y7_9GLOM</name>
<evidence type="ECO:0000313" key="1">
    <source>
        <dbReference type="EMBL" id="CAG8590192.1"/>
    </source>
</evidence>
<reference evidence="1" key="1">
    <citation type="submission" date="2021-06" db="EMBL/GenBank/DDBJ databases">
        <authorList>
            <person name="Kallberg Y."/>
            <person name="Tangrot J."/>
            <person name="Rosling A."/>
        </authorList>
    </citation>
    <scope>NUCLEOTIDE SEQUENCE</scope>
    <source>
        <strain evidence="1">BR232B</strain>
    </source>
</reference>
<gene>
    <name evidence="1" type="ORF">PBRASI_LOCUS7084</name>
</gene>
<evidence type="ECO:0000313" key="2">
    <source>
        <dbReference type="Proteomes" id="UP000789739"/>
    </source>
</evidence>
<dbReference type="EMBL" id="CAJVPI010001029">
    <property type="protein sequence ID" value="CAG8590192.1"/>
    <property type="molecule type" value="Genomic_DNA"/>
</dbReference>
<accession>A0A9N9C5Y7</accession>